<dbReference type="STRING" id="425265.A8QAL4"/>
<dbReference type="PROSITE" id="PS51489">
    <property type="entry name" value="BUB1_N"/>
    <property type="match status" value="1"/>
</dbReference>
<dbReference type="Gene3D" id="1.25.40.430">
    <property type="match status" value="1"/>
</dbReference>
<dbReference type="PROSITE" id="PS50011">
    <property type="entry name" value="PROTEIN_KINASE_DOM"/>
    <property type="match status" value="1"/>
</dbReference>
<dbReference type="InterPro" id="IPR015661">
    <property type="entry name" value="Bub1/Mad3"/>
</dbReference>
<dbReference type="OrthoDB" id="248495at2759"/>
<keyword evidence="9" id="KW-1185">Reference proteome</keyword>
<evidence type="ECO:0000259" key="6">
    <source>
        <dbReference type="PROSITE" id="PS50011"/>
    </source>
</evidence>
<dbReference type="EMBL" id="AAYY01000015">
    <property type="protein sequence ID" value="EDP41771.1"/>
    <property type="molecule type" value="Genomic_DNA"/>
</dbReference>
<protein>
    <recommendedName>
        <fullName evidence="10">Protein kinase domain-containing protein</fullName>
    </recommendedName>
</protein>
<dbReference type="Pfam" id="PF00069">
    <property type="entry name" value="Pkinase"/>
    <property type="match status" value="1"/>
</dbReference>
<dbReference type="InterPro" id="IPR013212">
    <property type="entry name" value="Mad3/Bub1_I"/>
</dbReference>
<dbReference type="Gene3D" id="1.10.510.10">
    <property type="entry name" value="Transferase(Phosphotransferase) domain 1"/>
    <property type="match status" value="1"/>
</dbReference>
<dbReference type="SUPFAM" id="SSF56112">
    <property type="entry name" value="Protein kinase-like (PK-like)"/>
    <property type="match status" value="1"/>
</dbReference>
<name>A8QAL4_MALGO</name>
<evidence type="ECO:0000256" key="4">
    <source>
        <dbReference type="ARBA" id="ARBA00023328"/>
    </source>
</evidence>
<dbReference type="FunFam" id="1.25.40.430:FF:000003">
    <property type="entry name" value="Checkpoint serine/threonine-protein kinase BUB1"/>
    <property type="match status" value="1"/>
</dbReference>
<dbReference type="GO" id="GO:0051754">
    <property type="term" value="P:meiotic sister chromatid cohesion, centromeric"/>
    <property type="evidence" value="ECO:0007669"/>
    <property type="project" value="TreeGrafter"/>
</dbReference>
<gene>
    <name evidence="8" type="ORF">MGL_3773</name>
</gene>
<keyword evidence="4" id="KW-0137">Centromere</keyword>
<dbReference type="InterPro" id="IPR000719">
    <property type="entry name" value="Prot_kinase_dom"/>
</dbReference>
<dbReference type="GO" id="GO:0007094">
    <property type="term" value="P:mitotic spindle assembly checkpoint signaling"/>
    <property type="evidence" value="ECO:0007669"/>
    <property type="project" value="InterPro"/>
</dbReference>
<comment type="subcellular location">
    <subcellularLocation>
        <location evidence="1">Chromosome</location>
        <location evidence="1">Centromere</location>
        <location evidence="1">Kinetochore</location>
    </subcellularLocation>
</comment>
<dbReference type="PROSITE" id="PS00108">
    <property type="entry name" value="PROTEIN_KINASE_ST"/>
    <property type="match status" value="1"/>
</dbReference>
<feature type="compositionally biased region" description="Acidic residues" evidence="5">
    <location>
        <begin position="634"/>
        <end position="643"/>
    </location>
</feature>
<dbReference type="PANTHER" id="PTHR14030:SF4">
    <property type="entry name" value="BUB1 KINASE, ISOFORM A-RELATED"/>
    <property type="match status" value="1"/>
</dbReference>
<dbReference type="Pfam" id="PF08311">
    <property type="entry name" value="Mad3_BUB1_I"/>
    <property type="match status" value="1"/>
</dbReference>
<dbReference type="InParanoid" id="A8QAL4"/>
<feature type="compositionally biased region" description="Polar residues" evidence="5">
    <location>
        <begin position="276"/>
        <end position="294"/>
    </location>
</feature>
<feature type="domain" description="Protein kinase" evidence="6">
    <location>
        <begin position="805"/>
        <end position="1145"/>
    </location>
</feature>
<accession>A8QAL4</accession>
<reference evidence="8 9" key="1">
    <citation type="journal article" date="2007" name="Proc. Natl. Acad. Sci. U.S.A.">
        <title>Dandruff-associated Malassezia genomes reveal convergent and divergent virulence traits shared with plant and human fungal pathogens.</title>
        <authorList>
            <person name="Xu J."/>
            <person name="Saunders C.W."/>
            <person name="Hu P."/>
            <person name="Grant R.A."/>
            <person name="Boekhout T."/>
            <person name="Kuramae E.E."/>
            <person name="Kronstad J.W."/>
            <person name="Deangelis Y.M."/>
            <person name="Reeder N.L."/>
            <person name="Johnstone K.R."/>
            <person name="Leland M."/>
            <person name="Fieno A.M."/>
            <person name="Begley W.M."/>
            <person name="Sun Y."/>
            <person name="Lacey M.P."/>
            <person name="Chaudhary T."/>
            <person name="Keough T."/>
            <person name="Chu L."/>
            <person name="Sears R."/>
            <person name="Yuan B."/>
            <person name="Dawson T.L.Jr."/>
        </authorList>
    </citation>
    <scope>NUCLEOTIDE SEQUENCE [LARGE SCALE GENOMIC DNA]</scope>
    <source>
        <strain evidence="9">ATCC MYA-4612 / CBS 7966</strain>
    </source>
</reference>
<keyword evidence="2" id="KW-0158">Chromosome</keyword>
<sequence length="1145" mass="127092">MDARHALAHTPLKSGENQAQFKTPLRTPLSVLEQKSSTPITPFEAIESQKENVQPRARGRSAHALSTTLSMHHKERQETLAAQRREWEERVNGEENQDSDDPLEAWCSYVKWCIDNYPEGKSSESGIVPLLERVTRLFRESEQYQNDSRYLRLWILYAQHTDVPRDVFQFLLSNEIGTKLASLYEELANVLESHEVYDEADDTYKLGIARRASPLDRLKRRYNEYQARILALPESSSSSSSGDGGPTTYANALAAAMARAGRSVLGVKTGRGAESVPTNVLGTHQPLSSSSGSMRPNARTMQVYCDDENDMGPPKSSSGSHAWTNIGTAAARRKENQTATHSLKPLTPGGRVAQTPRSQARALEVFCDSDEDASPRRTPRRDDVFQRHVCTESDKLRKNPFLHYDSATLEPPAAPKSQATIVPPPAPPAVTMPASRHASRERTHAAPNKKRIVSSKPVRERHAVPLQRLYPDADLTAAVQDKARPIPPTREMCLEELYAQHRSIPTACASDPWAFLDAWQGRWMPEPVAVTAGTASTAGARRAPSPTLVTKAAILEVDHMFNGESDSNSEDDDDDDDDDDESETDDDDVRYPVLSNTQDENVGIQPTPIRPRVDRQPFGATPQQTPRARNIARDEDDEDDVNDGEPSSLSASPRIMPRTPFQPLTPITERTERTEHTEGSVRTEHTDRMEPNERTVHSVCASPQTNADVLASTADQPFGGLYASPATLDIPNPCSPADPDIVTALLSNLRCPLASRPGYIDEAQMTTTYLPTLTSRVAGAQRSQSSQRRSSVSTACDLNVADMQLSVCMRLGEGGFGSVFLAQDMNESVPLAGETTASYEDVDADDVDELERRQMLALKIESPPNPWEFYILDELRRRLPAPLQASVVGARRFVACANESLLLLEYASKGTLLELVNHASTAGVGNVLAHGGGVEEVLAMFFVIELCRVVEGMHNAGLLHGDLKIDNCMIRADDVDEWTSTYAADGSGGWSAKGVTLIDFGRAVDMRCFVAEQRFLADWQPGAQDCVEMREMRPWTYQADYYGLASIAYCLLFGKYMETTSYVNEDGQKTYKIQQTLRRYWQTDLWTRFFDLLLNPTHAPMWPVTPLLAELRHDMEVWLAAHSFHAGKNLKGLLKKVEIWALRHA</sequence>
<evidence type="ECO:0000313" key="8">
    <source>
        <dbReference type="EMBL" id="EDP41771.1"/>
    </source>
</evidence>
<evidence type="ECO:0000256" key="3">
    <source>
        <dbReference type="ARBA" id="ARBA00022838"/>
    </source>
</evidence>
<dbReference type="SMART" id="SM00220">
    <property type="entry name" value="S_TKc"/>
    <property type="match status" value="1"/>
</dbReference>
<dbReference type="OMA" id="NCEKGVG"/>
<dbReference type="Proteomes" id="UP000008837">
    <property type="component" value="Unassembled WGS sequence"/>
</dbReference>
<dbReference type="GO" id="GO:0005634">
    <property type="term" value="C:nucleus"/>
    <property type="evidence" value="ECO:0007669"/>
    <property type="project" value="TreeGrafter"/>
</dbReference>
<dbReference type="InterPro" id="IPR011009">
    <property type="entry name" value="Kinase-like_dom_sf"/>
</dbReference>
<proteinExistence type="predicted"/>
<dbReference type="AlphaFoldDB" id="A8QAL4"/>
<dbReference type="VEuPathDB" id="FungiDB:MGL_3773"/>
<dbReference type="GO" id="GO:0005524">
    <property type="term" value="F:ATP binding"/>
    <property type="evidence" value="ECO:0007669"/>
    <property type="project" value="InterPro"/>
</dbReference>
<feature type="domain" description="BUB1 N-terminal" evidence="7">
    <location>
        <begin position="87"/>
        <end position="247"/>
    </location>
</feature>
<feature type="region of interest" description="Disordered" evidence="5">
    <location>
        <begin position="1"/>
        <end position="61"/>
    </location>
</feature>
<organism evidence="8 9">
    <name type="scientific">Malassezia globosa (strain ATCC MYA-4612 / CBS 7966)</name>
    <name type="common">Dandruff-associated fungus</name>
    <dbReference type="NCBI Taxonomy" id="425265"/>
    <lineage>
        <taxon>Eukaryota</taxon>
        <taxon>Fungi</taxon>
        <taxon>Dikarya</taxon>
        <taxon>Basidiomycota</taxon>
        <taxon>Ustilaginomycotina</taxon>
        <taxon>Malasseziomycetes</taxon>
        <taxon>Malasseziales</taxon>
        <taxon>Malasseziaceae</taxon>
        <taxon>Malassezia</taxon>
    </lineage>
</organism>
<dbReference type="InterPro" id="IPR008271">
    <property type="entry name" value="Ser/Thr_kinase_AS"/>
</dbReference>
<evidence type="ECO:0000256" key="5">
    <source>
        <dbReference type="SAM" id="MobiDB-lite"/>
    </source>
</evidence>
<dbReference type="SMART" id="SM00777">
    <property type="entry name" value="Mad3_BUB1_I"/>
    <property type="match status" value="1"/>
</dbReference>
<dbReference type="CDD" id="cd13981">
    <property type="entry name" value="STKc_Bub1_BubR1"/>
    <property type="match status" value="1"/>
</dbReference>
<dbReference type="KEGG" id="mgl:MGL_3773"/>
<dbReference type="RefSeq" id="XP_001728985.1">
    <property type="nucleotide sequence ID" value="XM_001728933.1"/>
</dbReference>
<feature type="compositionally biased region" description="Basic and acidic residues" evidence="5">
    <location>
        <begin position="669"/>
        <end position="694"/>
    </location>
</feature>
<evidence type="ECO:0000313" key="9">
    <source>
        <dbReference type="Proteomes" id="UP000008837"/>
    </source>
</evidence>
<feature type="region of interest" description="Disordered" evidence="5">
    <location>
        <begin position="332"/>
        <end position="358"/>
    </location>
</feature>
<dbReference type="GO" id="GO:0000776">
    <property type="term" value="C:kinetochore"/>
    <property type="evidence" value="ECO:0007669"/>
    <property type="project" value="UniProtKB-KW"/>
</dbReference>
<keyword evidence="3" id="KW-0995">Kinetochore</keyword>
<dbReference type="GeneID" id="5853292"/>
<evidence type="ECO:0000259" key="7">
    <source>
        <dbReference type="PROSITE" id="PS51489"/>
    </source>
</evidence>
<feature type="region of interest" description="Disordered" evidence="5">
    <location>
        <begin position="276"/>
        <end position="297"/>
    </location>
</feature>
<evidence type="ECO:0000256" key="2">
    <source>
        <dbReference type="ARBA" id="ARBA00022454"/>
    </source>
</evidence>
<feature type="compositionally biased region" description="Acidic residues" evidence="5">
    <location>
        <begin position="567"/>
        <end position="588"/>
    </location>
</feature>
<feature type="region of interest" description="Disordered" evidence="5">
    <location>
        <begin position="410"/>
        <end position="460"/>
    </location>
</feature>
<dbReference type="GO" id="GO:0032991">
    <property type="term" value="C:protein-containing complex"/>
    <property type="evidence" value="ECO:0007669"/>
    <property type="project" value="UniProtKB-ARBA"/>
</dbReference>
<dbReference type="PANTHER" id="PTHR14030">
    <property type="entry name" value="MITOTIC CHECKPOINT SERINE/THREONINE-PROTEIN KINASE BUB1"/>
    <property type="match status" value="1"/>
</dbReference>
<evidence type="ECO:0008006" key="10">
    <source>
        <dbReference type="Google" id="ProtNLM"/>
    </source>
</evidence>
<feature type="region of interest" description="Disordered" evidence="5">
    <location>
        <begin position="560"/>
        <end position="694"/>
    </location>
</feature>
<dbReference type="FunCoup" id="A8QAL4">
    <property type="interactions" value="134"/>
</dbReference>
<comment type="caution">
    <text evidence="8">The sequence shown here is derived from an EMBL/GenBank/DDBJ whole genome shotgun (WGS) entry which is preliminary data.</text>
</comment>
<evidence type="ECO:0000256" key="1">
    <source>
        <dbReference type="ARBA" id="ARBA00004629"/>
    </source>
</evidence>
<dbReference type="GO" id="GO:0004672">
    <property type="term" value="F:protein kinase activity"/>
    <property type="evidence" value="ECO:0007669"/>
    <property type="project" value="InterPro"/>
</dbReference>